<sequence>MSLSSSWFNGMDNEPSSDDCNGTRSNNGNRKRAGRARRPSARDSNASNNGTGSVESLSDWNMMQSEIRDMEARGIYSKKTNTDKPRKSNISDNVKYPTNRPQVTRIERHTTSNNYIPHNHVPLPNATIPTIRYPKRYQPIKLPEKPKPTTFLSVDNSPPSKSTPDTPVTPYTKRYVSSFKRRTNSNVTVIDTNFRSWEIYGKEEADTKFPVKTYHIHEPDSAHSDEKRARDAKANKSTTASNVTPSARARVKDLSVLRPFNKPASRGGSPSPTPVFGEFIDSLANSNKRLSESRESCSSAKSGISDKSAGSDKESVYFSAMMGKEGRR</sequence>
<evidence type="ECO:0000256" key="1">
    <source>
        <dbReference type="SAM" id="MobiDB-lite"/>
    </source>
</evidence>
<reference evidence="2" key="1">
    <citation type="journal article" date="2023" name="Mol. Phylogenet. Evol.">
        <title>Genome-scale phylogeny and comparative genomics of the fungal order Sordariales.</title>
        <authorList>
            <person name="Hensen N."/>
            <person name="Bonometti L."/>
            <person name="Westerberg I."/>
            <person name="Brannstrom I.O."/>
            <person name="Guillou S."/>
            <person name="Cros-Aarteil S."/>
            <person name="Calhoun S."/>
            <person name="Haridas S."/>
            <person name="Kuo A."/>
            <person name="Mondo S."/>
            <person name="Pangilinan J."/>
            <person name="Riley R."/>
            <person name="LaButti K."/>
            <person name="Andreopoulos B."/>
            <person name="Lipzen A."/>
            <person name="Chen C."/>
            <person name="Yan M."/>
            <person name="Daum C."/>
            <person name="Ng V."/>
            <person name="Clum A."/>
            <person name="Steindorff A."/>
            <person name="Ohm R.A."/>
            <person name="Martin F."/>
            <person name="Silar P."/>
            <person name="Natvig D.O."/>
            <person name="Lalanne C."/>
            <person name="Gautier V."/>
            <person name="Ament-Velasquez S.L."/>
            <person name="Kruys A."/>
            <person name="Hutchinson M.I."/>
            <person name="Powell A.J."/>
            <person name="Barry K."/>
            <person name="Miller A.N."/>
            <person name="Grigoriev I.V."/>
            <person name="Debuchy R."/>
            <person name="Gladieux P."/>
            <person name="Hiltunen Thoren M."/>
            <person name="Johannesson H."/>
        </authorList>
    </citation>
    <scope>NUCLEOTIDE SEQUENCE</scope>
    <source>
        <strain evidence="2">CBS 990.96</strain>
    </source>
</reference>
<reference evidence="2" key="2">
    <citation type="submission" date="2023-05" db="EMBL/GenBank/DDBJ databases">
        <authorList>
            <consortium name="Lawrence Berkeley National Laboratory"/>
            <person name="Steindorff A."/>
            <person name="Hensen N."/>
            <person name="Bonometti L."/>
            <person name="Westerberg I."/>
            <person name="Brannstrom I.O."/>
            <person name="Guillou S."/>
            <person name="Cros-Aarteil S."/>
            <person name="Calhoun S."/>
            <person name="Haridas S."/>
            <person name="Kuo A."/>
            <person name="Mondo S."/>
            <person name="Pangilinan J."/>
            <person name="Riley R."/>
            <person name="Labutti K."/>
            <person name="Andreopoulos B."/>
            <person name="Lipzen A."/>
            <person name="Chen C."/>
            <person name="Yanf M."/>
            <person name="Daum C."/>
            <person name="Ng V."/>
            <person name="Clum A."/>
            <person name="Ohm R."/>
            <person name="Martin F."/>
            <person name="Silar P."/>
            <person name="Natvig D."/>
            <person name="Lalanne C."/>
            <person name="Gautier V."/>
            <person name="Ament-Velasquez S.L."/>
            <person name="Kruys A."/>
            <person name="Hutchinson M.I."/>
            <person name="Powell A.J."/>
            <person name="Barry K."/>
            <person name="Miller A.N."/>
            <person name="Grigoriev I.V."/>
            <person name="Debuchy R."/>
            <person name="Gladieux P."/>
            <person name="Thoren M.H."/>
            <person name="Johannesson H."/>
        </authorList>
    </citation>
    <scope>NUCLEOTIDE SEQUENCE</scope>
    <source>
        <strain evidence="2">CBS 990.96</strain>
    </source>
</reference>
<feature type="compositionally biased region" description="Polar residues" evidence="1">
    <location>
        <begin position="150"/>
        <end position="166"/>
    </location>
</feature>
<feature type="compositionally biased region" description="Polar residues" evidence="1">
    <location>
        <begin position="235"/>
        <end position="245"/>
    </location>
</feature>
<feature type="compositionally biased region" description="Basic residues" evidence="1">
    <location>
        <begin position="29"/>
        <end position="39"/>
    </location>
</feature>
<dbReference type="EMBL" id="MU865335">
    <property type="protein sequence ID" value="KAK4227173.1"/>
    <property type="molecule type" value="Genomic_DNA"/>
</dbReference>
<feature type="compositionally biased region" description="Polar residues" evidence="1">
    <location>
        <begin position="43"/>
        <end position="64"/>
    </location>
</feature>
<comment type="caution">
    <text evidence="2">The sequence shown here is derived from an EMBL/GenBank/DDBJ whole genome shotgun (WGS) entry which is preliminary data.</text>
</comment>
<evidence type="ECO:0000313" key="3">
    <source>
        <dbReference type="Proteomes" id="UP001301958"/>
    </source>
</evidence>
<feature type="region of interest" description="Disordered" evidence="1">
    <location>
        <begin position="258"/>
        <end position="277"/>
    </location>
</feature>
<name>A0AAN7BPK1_9PEZI</name>
<feature type="region of interest" description="Disordered" evidence="1">
    <location>
        <begin position="1"/>
        <end position="97"/>
    </location>
</feature>
<dbReference type="AlphaFoldDB" id="A0AAN7BPK1"/>
<feature type="region of interest" description="Disordered" evidence="1">
    <location>
        <begin position="287"/>
        <end position="328"/>
    </location>
</feature>
<feature type="region of interest" description="Disordered" evidence="1">
    <location>
        <begin position="217"/>
        <end position="248"/>
    </location>
</feature>
<protein>
    <submittedName>
        <fullName evidence="2">Uncharacterized protein</fullName>
    </submittedName>
</protein>
<feature type="region of interest" description="Disordered" evidence="1">
    <location>
        <begin position="142"/>
        <end position="170"/>
    </location>
</feature>
<keyword evidence="3" id="KW-1185">Reference proteome</keyword>
<dbReference type="Proteomes" id="UP001301958">
    <property type="component" value="Unassembled WGS sequence"/>
</dbReference>
<evidence type="ECO:0000313" key="2">
    <source>
        <dbReference type="EMBL" id="KAK4227173.1"/>
    </source>
</evidence>
<gene>
    <name evidence="2" type="ORF">QBC38DRAFT_478513</name>
</gene>
<feature type="compositionally biased region" description="Basic and acidic residues" evidence="1">
    <location>
        <begin position="217"/>
        <end position="234"/>
    </location>
</feature>
<organism evidence="2 3">
    <name type="scientific">Podospora fimiseda</name>
    <dbReference type="NCBI Taxonomy" id="252190"/>
    <lineage>
        <taxon>Eukaryota</taxon>
        <taxon>Fungi</taxon>
        <taxon>Dikarya</taxon>
        <taxon>Ascomycota</taxon>
        <taxon>Pezizomycotina</taxon>
        <taxon>Sordariomycetes</taxon>
        <taxon>Sordariomycetidae</taxon>
        <taxon>Sordariales</taxon>
        <taxon>Podosporaceae</taxon>
        <taxon>Podospora</taxon>
    </lineage>
</organism>
<accession>A0AAN7BPK1</accession>
<proteinExistence type="predicted"/>